<evidence type="ECO:0000256" key="1">
    <source>
        <dbReference type="ARBA" id="ARBA00005194"/>
    </source>
</evidence>
<dbReference type="PROSITE" id="PS00061">
    <property type="entry name" value="ADH_SHORT"/>
    <property type="match status" value="1"/>
</dbReference>
<dbReference type="PRINTS" id="PR00081">
    <property type="entry name" value="GDHRDH"/>
</dbReference>
<gene>
    <name evidence="6" type="ORF">GBAR_LOCUS86</name>
</gene>
<dbReference type="InterPro" id="IPR020904">
    <property type="entry name" value="Sc_DH/Rdtase_CS"/>
</dbReference>
<name>A0AA35QS26_GEOBA</name>
<comment type="pathway">
    <text evidence="1">Lipid metabolism; fatty acid biosynthesis.</text>
</comment>
<dbReference type="SUPFAM" id="SSF51735">
    <property type="entry name" value="NAD(P)-binding Rossmann-fold domains"/>
    <property type="match status" value="1"/>
</dbReference>
<organism evidence="6 7">
    <name type="scientific">Geodia barretti</name>
    <name type="common">Barrett's horny sponge</name>
    <dbReference type="NCBI Taxonomy" id="519541"/>
    <lineage>
        <taxon>Eukaryota</taxon>
        <taxon>Metazoa</taxon>
        <taxon>Porifera</taxon>
        <taxon>Demospongiae</taxon>
        <taxon>Heteroscleromorpha</taxon>
        <taxon>Tetractinellida</taxon>
        <taxon>Astrophorina</taxon>
        <taxon>Geodiidae</taxon>
        <taxon>Geodia</taxon>
    </lineage>
</organism>
<keyword evidence="7" id="KW-1185">Reference proteome</keyword>
<evidence type="ECO:0000256" key="2">
    <source>
        <dbReference type="ARBA" id="ARBA00006484"/>
    </source>
</evidence>
<dbReference type="Pfam" id="PF13561">
    <property type="entry name" value="adh_short_C2"/>
    <property type="match status" value="1"/>
</dbReference>
<accession>A0AA35QS26</accession>
<dbReference type="PANTHER" id="PTHR42760:SF40">
    <property type="entry name" value="3-OXOACYL-[ACYL-CARRIER-PROTEIN] REDUCTASE, CHLOROPLASTIC"/>
    <property type="match status" value="1"/>
</dbReference>
<keyword evidence="3" id="KW-0560">Oxidoreductase</keyword>
<dbReference type="GO" id="GO:0016616">
    <property type="term" value="F:oxidoreductase activity, acting on the CH-OH group of donors, NAD or NADP as acceptor"/>
    <property type="evidence" value="ECO:0007669"/>
    <property type="project" value="TreeGrafter"/>
</dbReference>
<reference evidence="6" key="1">
    <citation type="submission" date="2023-03" db="EMBL/GenBank/DDBJ databases">
        <authorList>
            <person name="Steffen K."/>
            <person name="Cardenas P."/>
        </authorList>
    </citation>
    <scope>NUCLEOTIDE SEQUENCE</scope>
</reference>
<dbReference type="Gene3D" id="3.40.50.720">
    <property type="entry name" value="NAD(P)-binding Rossmann-like Domain"/>
    <property type="match status" value="2"/>
</dbReference>
<evidence type="ECO:0000256" key="4">
    <source>
        <dbReference type="RuleBase" id="RU000363"/>
    </source>
</evidence>
<proteinExistence type="inferred from homology"/>
<evidence type="ECO:0000313" key="6">
    <source>
        <dbReference type="EMBL" id="CAI7988939.1"/>
    </source>
</evidence>
<dbReference type="InterPro" id="IPR002347">
    <property type="entry name" value="SDR_fam"/>
</dbReference>
<comment type="caution">
    <text evidence="6">The sequence shown here is derived from an EMBL/GenBank/DDBJ whole genome shotgun (WGS) entry which is preliminary data.</text>
</comment>
<feature type="compositionally biased region" description="Basic and acidic residues" evidence="5">
    <location>
        <begin position="98"/>
        <end position="112"/>
    </location>
</feature>
<evidence type="ECO:0000313" key="7">
    <source>
        <dbReference type="Proteomes" id="UP001174909"/>
    </source>
</evidence>
<dbReference type="AlphaFoldDB" id="A0AA35QS26"/>
<dbReference type="CDD" id="cd05233">
    <property type="entry name" value="SDR_c"/>
    <property type="match status" value="1"/>
</dbReference>
<feature type="region of interest" description="Disordered" evidence="5">
    <location>
        <begin position="98"/>
        <end position="121"/>
    </location>
</feature>
<evidence type="ECO:0000256" key="5">
    <source>
        <dbReference type="SAM" id="MobiDB-lite"/>
    </source>
</evidence>
<evidence type="ECO:0000256" key="3">
    <source>
        <dbReference type="ARBA" id="ARBA00023002"/>
    </source>
</evidence>
<dbReference type="PRINTS" id="PR00080">
    <property type="entry name" value="SDRFAMILY"/>
</dbReference>
<dbReference type="Pfam" id="PF00106">
    <property type="entry name" value="adh_short"/>
    <property type="match status" value="1"/>
</dbReference>
<dbReference type="PANTHER" id="PTHR42760">
    <property type="entry name" value="SHORT-CHAIN DEHYDROGENASES/REDUCTASES FAMILY MEMBER"/>
    <property type="match status" value="1"/>
</dbReference>
<dbReference type="InterPro" id="IPR036291">
    <property type="entry name" value="NAD(P)-bd_dom_sf"/>
</dbReference>
<sequence length="239" mass="25533">MIEGLQGKVVIVTGGGHGIGTAYCEGFTKSGSRVVVADIDGEAAEKVAGDLAKLSEAGSMAVHVDVSDEESTKQMVAKTIERFGRVDVLIKQRVDLRHRSHESRPHRGDHPRGMGQAHMRQQKSGKIVNVASGTALSGPPGRIHYVASKAGVMGFSRTLAREVGDDNIQVNILCPGSTLSEVNPTEEVLKMRQSNITQRAIKRVQVPQDLVGGVLFMSSPLADFMTGQTLVVDGGQNMH</sequence>
<dbReference type="EMBL" id="CASHTH010000012">
    <property type="protein sequence ID" value="CAI7988939.1"/>
    <property type="molecule type" value="Genomic_DNA"/>
</dbReference>
<dbReference type="Proteomes" id="UP001174909">
    <property type="component" value="Unassembled WGS sequence"/>
</dbReference>
<protein>
    <submittedName>
        <fullName evidence="6">3-oxoacyl-[acyl-carrier-protein] reductase FabG</fullName>
    </submittedName>
</protein>
<comment type="similarity">
    <text evidence="2 4">Belongs to the short-chain dehydrogenases/reductases (SDR) family.</text>
</comment>